<dbReference type="InterPro" id="IPR011050">
    <property type="entry name" value="Pectin_lyase_fold/virulence"/>
</dbReference>
<dbReference type="Pfam" id="PF13229">
    <property type="entry name" value="Beta_helix"/>
    <property type="match status" value="1"/>
</dbReference>
<feature type="domain" description="Right handed beta helix" evidence="1">
    <location>
        <begin position="122"/>
        <end position="293"/>
    </location>
</feature>
<dbReference type="InterPro" id="IPR012334">
    <property type="entry name" value="Pectin_lyas_fold"/>
</dbReference>
<evidence type="ECO:0000313" key="4">
    <source>
        <dbReference type="Proteomes" id="UP000319619"/>
    </source>
</evidence>
<dbReference type="AlphaFoldDB" id="A0A532V2J8"/>
<dbReference type="Proteomes" id="UP000319619">
    <property type="component" value="Unassembled WGS sequence"/>
</dbReference>
<dbReference type="PANTHER" id="PTHR11319:SF35">
    <property type="entry name" value="OUTER MEMBRANE PROTEIN PMPC-RELATED"/>
    <property type="match status" value="1"/>
</dbReference>
<dbReference type="SMART" id="SM00710">
    <property type="entry name" value="PbH1"/>
    <property type="match status" value="6"/>
</dbReference>
<accession>A0A532V2J8</accession>
<dbReference type="Gene3D" id="2.160.20.10">
    <property type="entry name" value="Single-stranded right-handed beta-helix, Pectin lyase-like"/>
    <property type="match status" value="1"/>
</dbReference>
<comment type="caution">
    <text evidence="3">The sequence shown here is derived from an EMBL/GenBank/DDBJ whole genome shotgun (WGS) entry which is preliminary data.</text>
</comment>
<proteinExistence type="predicted"/>
<dbReference type="InterPro" id="IPR026444">
    <property type="entry name" value="Secre_tail"/>
</dbReference>
<dbReference type="Gene3D" id="2.60.40.4070">
    <property type="match status" value="1"/>
</dbReference>
<dbReference type="PANTHER" id="PTHR11319">
    <property type="entry name" value="G PROTEIN-COUPLED RECEPTOR-RELATED"/>
    <property type="match status" value="1"/>
</dbReference>
<dbReference type="InterPro" id="IPR039448">
    <property type="entry name" value="Beta_helix"/>
</dbReference>
<dbReference type="InterPro" id="IPR006626">
    <property type="entry name" value="PbH1"/>
</dbReference>
<feature type="domain" description="Secretion system C-terminal sorting" evidence="2">
    <location>
        <begin position="508"/>
        <end position="582"/>
    </location>
</feature>
<evidence type="ECO:0000259" key="1">
    <source>
        <dbReference type="Pfam" id="PF13229"/>
    </source>
</evidence>
<evidence type="ECO:0000259" key="2">
    <source>
        <dbReference type="Pfam" id="PF18962"/>
    </source>
</evidence>
<organism evidence="3 4">
    <name type="scientific">candidate division LCP-89 bacterium B3_LCP</name>
    <dbReference type="NCBI Taxonomy" id="2012998"/>
    <lineage>
        <taxon>Bacteria</taxon>
        <taxon>Pseudomonadati</taxon>
        <taxon>Bacteria division LCP-89</taxon>
    </lineage>
</organism>
<dbReference type="NCBIfam" id="TIGR04183">
    <property type="entry name" value="Por_Secre_tail"/>
    <property type="match status" value="1"/>
</dbReference>
<sequence>MSLSHLIEEVNMFRNVLYFLVGGFVLVTIASSETIIPGGYVSGLWEAAGSPYLIEGEIAIYSDSTLNIEPGVDIIFQGHYKFIINGWLEAVGTEEDSIIFDTADPSDGWHGLRFDNSPDGSEIAYCKLTNGRATGDYPDKCGGAIYCESSIILISHCTVVGNTANGYGGGIFCDDYANPIISHCVVRDNWSAWMGGGIYLFDHTDALIENCQVLGNHAEMDAGGIYIGQFSYPTIQYCSISNNSATEAAGGIMCYRSGPVISNCVINGNHADDDGGGMHCYFNGAAYIINCTFYGNSSNAEGGGIYCAPFWQDPTLINCILWNNPPNQIGGNGNPSVTYCDIMGGYYGTGNIWQDPLMVNPNWGVFYLQWGSPCIDAGDPNSPLDPDSTRADMGAFYYDQSTTPVILAGFFADPLDMGVLLTWSTACEIECYGWIVQRNGEDVSPIIQGNGTTPEPHEYSYLDSVATGMYSYCIKQLDYSGSVSYSPLVTVSVGTMGIAAFCLHQNHPNPFNPSTVLSYKLPVASIVNLSIYDISGRLVAELVDGWRDAGVHEVTFDGSSLASGIYIYQLDIGSNSVSGKMVLMK</sequence>
<evidence type="ECO:0000313" key="3">
    <source>
        <dbReference type="EMBL" id="TKJ41217.1"/>
    </source>
</evidence>
<evidence type="ECO:0008006" key="5">
    <source>
        <dbReference type="Google" id="ProtNLM"/>
    </source>
</evidence>
<gene>
    <name evidence="3" type="ORF">CEE37_06010</name>
</gene>
<protein>
    <recommendedName>
        <fullName evidence="5">Secretion system C-terminal sorting domain-containing protein</fullName>
    </recommendedName>
</protein>
<dbReference type="SUPFAM" id="SSF51126">
    <property type="entry name" value="Pectin lyase-like"/>
    <property type="match status" value="1"/>
</dbReference>
<reference evidence="3 4" key="1">
    <citation type="submission" date="2017-06" db="EMBL/GenBank/DDBJ databases">
        <title>Novel microbial phyla capable of carbon fixation and sulfur reduction in deep-sea sediments.</title>
        <authorList>
            <person name="Huang J."/>
            <person name="Baker B."/>
            <person name="Wang Y."/>
        </authorList>
    </citation>
    <scope>NUCLEOTIDE SEQUENCE [LARGE SCALE GENOMIC DNA]</scope>
    <source>
        <strain evidence="3">B3_LCP</strain>
    </source>
</reference>
<dbReference type="Pfam" id="PF18962">
    <property type="entry name" value="Por_Secre_tail"/>
    <property type="match status" value="1"/>
</dbReference>
<name>A0A532V2J8_UNCL8</name>
<dbReference type="EMBL" id="NJBN01000003">
    <property type="protein sequence ID" value="TKJ41217.1"/>
    <property type="molecule type" value="Genomic_DNA"/>
</dbReference>